<sequence length="731" mass="77138">MERVRAGGHWGTPARPKEIGVLFYSGQQGPEREDQGCSRSGTELPWRHREALHSGRAFPRPGPHAGVGEGCGRALVPTRTGIPGLARPGRPGSPAGGGSRRRRLRGRPGARASAGLYARRAAGGGAGRSAPGGPSPRPSPPARPSGVGGGGSMACPSGPLRRAPHLPRAERRRRRRRRRSAARAARGSRWRLTRPSLASPPRTRRTTPARCSSGDSVGRLRRVSEPGSARRPGRVPRTPRRPGPGHPSLALRPADPGRPRALFRAPPGDPESAGRSASAPGLAGGGEQMRGSGDIGGWAGPPGPAGGSANSARTCGSNFCEAAPGAAGTRPEPSPLQPSSALGFPGPRWAPGGSAGTGRGRWGGRRQWRARGQLGAGAAGPLQGHRGQRTGEGGRARGPGWSEGGCVVTEGLREYFGQFGEVKECLVMRDPLTKRSRGFGFVTFMDQAGVDKVLAQSRHELDSKTIDPKVAFPRRAQPKMVTRTKKIFVGGLSVNTTVEDVKQYFEQFGKVDDAMLMFDKTTNRHRGFGFVTFESEDIVEKVCEIHFHEINNKMVECKKAQPKEVMSPTGSARGRSRVMPYGMDAFMLGIGMLGYPGFQATTYASRSYTGLAPGYTYQFPEFRVERTPLPSAPVLPELTAIPLTAYGPMAAAAAAAAVVRGTGPFDCHSLHQWVPLKQGTVAGGEDVGRGGWQGSTEEACPGPSNPGHGPHSCPQEPTVPGETDLSSSCGQ</sequence>
<feature type="compositionally biased region" description="Pro residues" evidence="13">
    <location>
        <begin position="133"/>
        <end position="143"/>
    </location>
</feature>
<dbReference type="InterPro" id="IPR034126">
    <property type="entry name" value="MSI_RRM2"/>
</dbReference>
<keyword evidence="7 12" id="KW-0694">RNA-binding</keyword>
<reference evidence="15" key="2">
    <citation type="submission" date="2025-08" db="UniProtKB">
        <authorList>
            <consortium name="Ensembl"/>
        </authorList>
    </citation>
    <scope>IDENTIFICATION</scope>
</reference>
<keyword evidence="6" id="KW-0677">Repeat</keyword>
<reference evidence="15 16" key="1">
    <citation type="submission" date="2009-03" db="EMBL/GenBank/DDBJ databases">
        <authorList>
            <person name="Warren W."/>
            <person name="Ye L."/>
            <person name="Minx P."/>
            <person name="Worley K."/>
            <person name="Gibbs R."/>
            <person name="Wilson R.K."/>
        </authorList>
    </citation>
    <scope>NUCLEOTIDE SEQUENCE [LARGE SCALE GENOMIC DNA]</scope>
</reference>
<evidence type="ECO:0000256" key="11">
    <source>
        <dbReference type="ARBA" id="ARBA00072856"/>
    </source>
</evidence>
<evidence type="ECO:0000256" key="4">
    <source>
        <dbReference type="ARBA" id="ARBA00022490"/>
    </source>
</evidence>
<feature type="compositionally biased region" description="Basic residues" evidence="13">
    <location>
        <begin position="231"/>
        <end position="240"/>
    </location>
</feature>
<protein>
    <recommendedName>
        <fullName evidence="11">RNA-binding protein Musashi homolog 1</fullName>
    </recommendedName>
</protein>
<dbReference type="AlphaFoldDB" id="A0A8I3WYX0"/>
<dbReference type="PANTHER" id="PTHR48032:SF3">
    <property type="entry name" value="RNA-BINDING PROTEIN MUSASHI HOMOLOG 1"/>
    <property type="match status" value="1"/>
</dbReference>
<dbReference type="GeneTree" id="ENSGT00940000156515"/>
<dbReference type="SMART" id="SM00360">
    <property type="entry name" value="RRM"/>
    <property type="match status" value="2"/>
</dbReference>
<dbReference type="SUPFAM" id="SSF54928">
    <property type="entry name" value="RNA-binding domain, RBD"/>
    <property type="match status" value="2"/>
</dbReference>
<dbReference type="InterPro" id="IPR012677">
    <property type="entry name" value="Nucleotide-bd_a/b_plait_sf"/>
</dbReference>
<comment type="function">
    <text evidence="10">RNA binding protein that regulates the expression of target mRNAs at the translation level. Regulates expression of the NOTCH1 antagonist NUMB. Binds RNA containing the sequence 5'-GUUAGUUAGUUAGUU-3' and other sequences containing the pattern 5'-[GA]U(1-3)AGU-3'. May play a role in the proliferation and maintenance of stem cells in the central nervous system.</text>
</comment>
<evidence type="ECO:0000256" key="2">
    <source>
        <dbReference type="ARBA" id="ARBA00004496"/>
    </source>
</evidence>
<dbReference type="Proteomes" id="UP000008225">
    <property type="component" value="Chromosome 9"/>
</dbReference>
<feature type="region of interest" description="Disordered" evidence="13">
    <location>
        <begin position="54"/>
        <end position="312"/>
    </location>
</feature>
<feature type="compositionally biased region" description="Low complexity" evidence="13">
    <location>
        <begin position="700"/>
        <end position="714"/>
    </location>
</feature>
<dbReference type="FunFam" id="3.30.70.330:FF:000020">
    <property type="entry name" value="RNA-binding protein Musashi homolog 2 isoform X1"/>
    <property type="match status" value="1"/>
</dbReference>
<feature type="compositionally biased region" description="Basic residues" evidence="13">
    <location>
        <begin position="99"/>
        <end position="108"/>
    </location>
</feature>
<feature type="compositionally biased region" description="Gly residues" evidence="13">
    <location>
        <begin position="282"/>
        <end position="300"/>
    </location>
</feature>
<keyword evidence="9" id="KW-0539">Nucleus</keyword>
<name>A0A8I3WYX0_CALJA</name>
<evidence type="ECO:0000256" key="5">
    <source>
        <dbReference type="ARBA" id="ARBA00022553"/>
    </source>
</evidence>
<feature type="compositionally biased region" description="Low complexity" evidence="13">
    <location>
        <begin position="83"/>
        <end position="93"/>
    </location>
</feature>
<organism evidence="15 16">
    <name type="scientific">Callithrix jacchus</name>
    <name type="common">White-tufted-ear marmoset</name>
    <name type="synonym">Simia Jacchus</name>
    <dbReference type="NCBI Taxonomy" id="9483"/>
    <lineage>
        <taxon>Eukaryota</taxon>
        <taxon>Metazoa</taxon>
        <taxon>Chordata</taxon>
        <taxon>Craniata</taxon>
        <taxon>Vertebrata</taxon>
        <taxon>Euteleostomi</taxon>
        <taxon>Mammalia</taxon>
        <taxon>Eutheria</taxon>
        <taxon>Euarchontoglires</taxon>
        <taxon>Primates</taxon>
        <taxon>Haplorrhini</taxon>
        <taxon>Platyrrhini</taxon>
        <taxon>Cebidae</taxon>
        <taxon>Callitrichinae</taxon>
        <taxon>Callithrix</taxon>
        <taxon>Callithrix</taxon>
    </lineage>
</organism>
<evidence type="ECO:0000256" key="7">
    <source>
        <dbReference type="ARBA" id="ARBA00022884"/>
    </source>
</evidence>
<feature type="compositionally biased region" description="Low complexity" evidence="13">
    <location>
        <begin position="109"/>
        <end position="121"/>
    </location>
</feature>
<keyword evidence="16" id="KW-1185">Reference proteome</keyword>
<evidence type="ECO:0000256" key="9">
    <source>
        <dbReference type="ARBA" id="ARBA00023242"/>
    </source>
</evidence>
<keyword evidence="4" id="KW-0963">Cytoplasm</keyword>
<dbReference type="Pfam" id="PF00076">
    <property type="entry name" value="RRM_1"/>
    <property type="match status" value="2"/>
</dbReference>
<dbReference type="GO" id="GO:0007417">
    <property type="term" value="P:central nervous system development"/>
    <property type="evidence" value="ECO:0007669"/>
    <property type="project" value="TreeGrafter"/>
</dbReference>
<feature type="region of interest" description="Disordered" evidence="13">
    <location>
        <begin position="681"/>
        <end position="731"/>
    </location>
</feature>
<feature type="domain" description="RRM" evidence="14">
    <location>
        <begin position="485"/>
        <end position="562"/>
    </location>
</feature>
<dbReference type="GO" id="GO:0005737">
    <property type="term" value="C:cytoplasm"/>
    <property type="evidence" value="ECO:0007669"/>
    <property type="project" value="UniProtKB-SubCell"/>
</dbReference>
<dbReference type="Gene3D" id="3.30.70.330">
    <property type="match status" value="2"/>
</dbReference>
<dbReference type="GO" id="GO:0003729">
    <property type="term" value="F:mRNA binding"/>
    <property type="evidence" value="ECO:0007669"/>
    <property type="project" value="TreeGrafter"/>
</dbReference>
<dbReference type="PANTHER" id="PTHR48032">
    <property type="entry name" value="RNA-BINDING PROTEIN MUSASHI HOMOLOG RBP6"/>
    <property type="match status" value="1"/>
</dbReference>
<dbReference type="InterPro" id="IPR035979">
    <property type="entry name" value="RBD_domain_sf"/>
</dbReference>
<evidence type="ECO:0000256" key="6">
    <source>
        <dbReference type="ARBA" id="ARBA00022737"/>
    </source>
</evidence>
<dbReference type="CDD" id="cd12323">
    <property type="entry name" value="RRM2_MSI"/>
    <property type="match status" value="1"/>
</dbReference>
<evidence type="ECO:0000259" key="14">
    <source>
        <dbReference type="PROSITE" id="PS50102"/>
    </source>
</evidence>
<dbReference type="Ensembl" id="ENSCJAT00000147882.1">
    <property type="protein sequence ID" value="ENSCJAP00000092352.1"/>
    <property type="gene ID" value="ENSCJAG00000008578.5"/>
</dbReference>
<evidence type="ECO:0000256" key="10">
    <source>
        <dbReference type="ARBA" id="ARBA00058359"/>
    </source>
</evidence>
<reference evidence="15" key="3">
    <citation type="submission" date="2025-09" db="UniProtKB">
        <authorList>
            <consortium name="Ensembl"/>
        </authorList>
    </citation>
    <scope>IDENTIFICATION</scope>
</reference>
<dbReference type="GO" id="GO:0005634">
    <property type="term" value="C:nucleus"/>
    <property type="evidence" value="ECO:0007669"/>
    <property type="project" value="UniProtKB-SubCell"/>
</dbReference>
<proteinExistence type="inferred from homology"/>
<dbReference type="PROSITE" id="PS50102">
    <property type="entry name" value="RRM"/>
    <property type="match status" value="2"/>
</dbReference>
<feature type="domain" description="RRM" evidence="14">
    <location>
        <begin position="410"/>
        <end position="486"/>
    </location>
</feature>
<evidence type="ECO:0000256" key="12">
    <source>
        <dbReference type="PROSITE-ProRule" id="PRU00176"/>
    </source>
</evidence>
<keyword evidence="8" id="KW-0007">Acetylation</keyword>
<evidence type="ECO:0000256" key="13">
    <source>
        <dbReference type="SAM" id="MobiDB-lite"/>
    </source>
</evidence>
<evidence type="ECO:0000256" key="1">
    <source>
        <dbReference type="ARBA" id="ARBA00004123"/>
    </source>
</evidence>
<evidence type="ECO:0000256" key="8">
    <source>
        <dbReference type="ARBA" id="ARBA00022990"/>
    </source>
</evidence>
<keyword evidence="5" id="KW-0597">Phosphoprotein</keyword>
<comment type="similarity">
    <text evidence="3">Belongs to the Musashi family.</text>
</comment>
<dbReference type="InterPro" id="IPR000504">
    <property type="entry name" value="RRM_dom"/>
</dbReference>
<evidence type="ECO:0000313" key="15">
    <source>
        <dbReference type="Ensembl" id="ENSCJAP00000092352.1"/>
    </source>
</evidence>
<feature type="region of interest" description="Disordered" evidence="13">
    <location>
        <begin position="324"/>
        <end position="398"/>
    </location>
</feature>
<evidence type="ECO:0000313" key="16">
    <source>
        <dbReference type="Proteomes" id="UP000008225"/>
    </source>
</evidence>
<dbReference type="FunFam" id="3.30.70.330:FF:000596">
    <property type="entry name" value="RNA-binding protein Musashi homolog 1"/>
    <property type="match status" value="1"/>
</dbReference>
<comment type="subcellular location">
    <subcellularLocation>
        <location evidence="2">Cytoplasm</location>
    </subcellularLocation>
    <subcellularLocation>
        <location evidence="1">Nucleus</location>
    </subcellularLocation>
</comment>
<accession>A0A8I3WYX0</accession>
<feature type="compositionally biased region" description="Basic residues" evidence="13">
    <location>
        <begin position="162"/>
        <end position="192"/>
    </location>
</feature>
<dbReference type="GO" id="GO:0006417">
    <property type="term" value="P:regulation of translation"/>
    <property type="evidence" value="ECO:0007669"/>
    <property type="project" value="TreeGrafter"/>
</dbReference>
<evidence type="ECO:0000256" key="3">
    <source>
        <dbReference type="ARBA" id="ARBA00006635"/>
    </source>
</evidence>